<dbReference type="NCBIfam" id="TIGR02623">
    <property type="entry name" value="G1P_cyt_trans"/>
    <property type="match status" value="1"/>
</dbReference>
<dbReference type="Gene3D" id="3.90.550.10">
    <property type="entry name" value="Spore Coat Polysaccharide Biosynthesis Protein SpsA, Chain A"/>
    <property type="match status" value="1"/>
</dbReference>
<dbReference type="PANTHER" id="PTHR47183:SF1">
    <property type="entry name" value="GLUCOSE-1-PHOSPHATE CYTIDYLYLTRANSFERASE"/>
    <property type="match status" value="1"/>
</dbReference>
<dbReference type="GO" id="GO:0009243">
    <property type="term" value="P:O antigen biosynthetic process"/>
    <property type="evidence" value="ECO:0007669"/>
    <property type="project" value="InterPro"/>
</dbReference>
<evidence type="ECO:0000259" key="1">
    <source>
        <dbReference type="Pfam" id="PF00483"/>
    </source>
</evidence>
<dbReference type="AlphaFoldDB" id="A0A1V5SEY5"/>
<feature type="domain" description="Nucleotidyl transferase" evidence="1">
    <location>
        <begin position="2"/>
        <end position="201"/>
    </location>
</feature>
<evidence type="ECO:0000313" key="2">
    <source>
        <dbReference type="EMBL" id="OQA53035.1"/>
    </source>
</evidence>
<accession>A0A1V5SEY5</accession>
<proteinExistence type="predicted"/>
<sequence>MKTVILAGGLGTRLSEETTIKPKPMVEIGNLPILWHIMKIYSHYGFNDFIICLGYKGYFIKEWFSHYYLHRSDITFNFQNNTIEYHKNSVDPWKVTLVDTGEETLTGGRIRRIKDYVGSETFMMTYGDGVSDIDIHQLVKFHREHKSIATMSAVTPGGRFGTFTLEGNRVVEFFEKEDVSDKINGGFFVLEPEVFDYIEGDMVYFEQSPLKNLAKDGKLKAYIHDGFWKCMDSLKDKKDLEELWAKGAPWKLWASDNCEDKAMVKIKEESLRW</sequence>
<reference evidence="2" key="1">
    <citation type="submission" date="2017-02" db="EMBL/GenBank/DDBJ databases">
        <title>Delving into the versatile metabolic prowess of the omnipresent phylum Bacteroidetes.</title>
        <authorList>
            <person name="Nobu M.K."/>
            <person name="Mei R."/>
            <person name="Narihiro T."/>
            <person name="Kuroda K."/>
            <person name="Liu W.-T."/>
        </authorList>
    </citation>
    <scope>NUCLEOTIDE SEQUENCE</scope>
    <source>
        <strain evidence="2">ADurb.Bin280</strain>
    </source>
</reference>
<dbReference type="SUPFAM" id="SSF53448">
    <property type="entry name" value="Nucleotide-diphospho-sugar transferases"/>
    <property type="match status" value="1"/>
</dbReference>
<dbReference type="InterPro" id="IPR029044">
    <property type="entry name" value="Nucleotide-diphossugar_trans"/>
</dbReference>
<dbReference type="InterPro" id="IPR005835">
    <property type="entry name" value="NTP_transferase_dom"/>
</dbReference>
<dbReference type="InterPro" id="IPR046981">
    <property type="entry name" value="G1P_cyt_trans"/>
</dbReference>
<dbReference type="InterPro" id="IPR013446">
    <property type="entry name" value="G1P_cyt_trans-like"/>
</dbReference>
<gene>
    <name evidence="2" type="primary">rfbF</name>
    <name evidence="2" type="ORF">BWY43_00222</name>
</gene>
<dbReference type="PANTHER" id="PTHR47183">
    <property type="entry name" value="GLUCOSE-1-PHOSPHATE CYTIDYLYLTRANSFERASE-RELATED"/>
    <property type="match status" value="1"/>
</dbReference>
<organism evidence="2">
    <name type="scientific">candidate division WS2 bacterium ADurb.Bin280</name>
    <dbReference type="NCBI Taxonomy" id="1852829"/>
    <lineage>
        <taxon>Bacteria</taxon>
        <taxon>candidate division WS2</taxon>
    </lineage>
</organism>
<name>A0A1V5SEY5_9BACT</name>
<comment type="caution">
    <text evidence="2">The sequence shown here is derived from an EMBL/GenBank/DDBJ whole genome shotgun (WGS) entry which is preliminary data.</text>
</comment>
<keyword evidence="2" id="KW-0548">Nucleotidyltransferase</keyword>
<dbReference type="EMBL" id="MWBO01000013">
    <property type="protein sequence ID" value="OQA53035.1"/>
    <property type="molecule type" value="Genomic_DNA"/>
</dbReference>
<keyword evidence="2" id="KW-0808">Transferase</keyword>
<dbReference type="Proteomes" id="UP000485367">
    <property type="component" value="Unassembled WGS sequence"/>
</dbReference>
<dbReference type="CDD" id="cd02524">
    <property type="entry name" value="G1P_cytidylyltransferase"/>
    <property type="match status" value="1"/>
</dbReference>
<dbReference type="Pfam" id="PF00483">
    <property type="entry name" value="NTP_transferase"/>
    <property type="match status" value="1"/>
</dbReference>
<dbReference type="EC" id="2.7.7.33" evidence="2"/>
<dbReference type="GO" id="GO:0047343">
    <property type="term" value="F:glucose-1-phosphate cytidylyltransferase activity"/>
    <property type="evidence" value="ECO:0007669"/>
    <property type="project" value="UniProtKB-EC"/>
</dbReference>
<protein>
    <submittedName>
        <fullName evidence="2">Glucose-1-phosphate cytidylyltransferase</fullName>
        <ecNumber evidence="2">2.7.7.33</ecNumber>
    </submittedName>
</protein>